<feature type="region of interest" description="Disordered" evidence="7">
    <location>
        <begin position="739"/>
        <end position="769"/>
    </location>
</feature>
<feature type="transmembrane region" description="Helical" evidence="8">
    <location>
        <begin position="513"/>
        <end position="533"/>
    </location>
</feature>
<dbReference type="GO" id="GO:0022857">
    <property type="term" value="F:transmembrane transporter activity"/>
    <property type="evidence" value="ECO:0007669"/>
    <property type="project" value="TreeGrafter"/>
</dbReference>
<evidence type="ECO:0000256" key="8">
    <source>
        <dbReference type="SAM" id="Phobius"/>
    </source>
</evidence>
<dbReference type="PANTHER" id="PTHR30572:SF4">
    <property type="entry name" value="ABC TRANSPORTER PERMEASE YTRF"/>
    <property type="match status" value="1"/>
</dbReference>
<organism evidence="10 11">
    <name type="scientific">Streptomyces venezuelae</name>
    <dbReference type="NCBI Taxonomy" id="54571"/>
    <lineage>
        <taxon>Bacteria</taxon>
        <taxon>Bacillati</taxon>
        <taxon>Actinomycetota</taxon>
        <taxon>Actinomycetes</taxon>
        <taxon>Kitasatosporales</taxon>
        <taxon>Streptomycetaceae</taxon>
        <taxon>Streptomyces</taxon>
    </lineage>
</organism>
<evidence type="ECO:0000313" key="10">
    <source>
        <dbReference type="EMBL" id="QES38923.1"/>
    </source>
</evidence>
<dbReference type="Proteomes" id="UP000322927">
    <property type="component" value="Chromosome"/>
</dbReference>
<dbReference type="PANTHER" id="PTHR30572">
    <property type="entry name" value="MEMBRANE COMPONENT OF TRANSPORTER-RELATED"/>
    <property type="match status" value="1"/>
</dbReference>
<dbReference type="EMBL" id="CP029192">
    <property type="protein sequence ID" value="QES38923.1"/>
    <property type="molecule type" value="Genomic_DNA"/>
</dbReference>
<dbReference type="OrthoDB" id="3859711at2"/>
<feature type="transmembrane region" description="Helical" evidence="8">
    <location>
        <begin position="980"/>
        <end position="1013"/>
    </location>
</feature>
<feature type="transmembrane region" description="Helical" evidence="8">
    <location>
        <begin position="337"/>
        <end position="359"/>
    </location>
</feature>
<evidence type="ECO:0000256" key="3">
    <source>
        <dbReference type="ARBA" id="ARBA00022692"/>
    </source>
</evidence>
<keyword evidence="4 8" id="KW-1133">Transmembrane helix</keyword>
<evidence type="ECO:0000256" key="6">
    <source>
        <dbReference type="ARBA" id="ARBA00038076"/>
    </source>
</evidence>
<sequence>MRGSGQHGLVLGAAGLAVLLAATVLAALAALSEKAVEGGVQRRLAADREAVVEVAGPHRPATADGPDALDRDVRAALDRAYGDVPHHTWSALRAPAARNDELAVTTAAGRPREDATVSVVALQDVRRHASLATGRWPRPGDGPVETALTEVVAAELDVRPGDGITVRGANERPVRLRVVGVYAAEGRAPAVWASLSSTFGTPDTIAVVPREAFTRHSALARDARALWLGVPRADGLRLGDIEPLRERAKRFAVGTAVGGDDLTLSAGLRRALDRLSTPIAVARAGLYVPATLLAALAVAALVLTARQLAEHRRPELALLAARGAGTRRVVLSTTGQWACVAVPAGLAAPFLAGPLLHVLEETGLIEGDMPATAVTGPGWAAASAALVVHGLGVLVPTARVVRDRRAVARLRLRVARFAGAQRFGADLALAAVAVLGWLQLRQYRSPVTGGNGVDPVLVLAPVAMTVAAALLVLRFLPLLARVVDPLARRGRGLVLPLGGWQIGRRAARHAGPALVVTLALAVAALSSTALAVLDSGDRDQAAFQVGADLRVEPGDGPPSGERRAAYEALPGAESVTPVVTTEGYVEQDAVAVTGINTARGPVPSLRGDLADRPLRELLAPLGRGVPEHGLPVRRTAGGGPLTEVPLRVRLSADGGGRVVPVRLTVFFEDGDGLTRSSSLPITEGGPRTVPLKVGAGSAGVRILQIDLSMVGERVRRTYRLTVDQVPGLTRPARWRDLRADRPDRHAAGCPDVGPAQPGPGRKPAAAAPGPVLCSDRPGAGTLVDAVLRGPDGDLKYPTWNVRLGTDRPKGRPAAPALADDALLSSGAVRVGDTVTVRGSTGGSARVEIVGRVAAVPGLPRDRPRLLADSRAMAAQWTLGGALPGAESAWWVGVRGGDAAAALAAVRGDPRLGHAVDVPFVQEELAADPLRRGARGALVLCLVLAPAFAVIAFTLHTVVSARAREREFGLLRALGVRRGQLAAYLWTEQLTLAAVATVLGTALGAALALLIMPVVTVDAEGDPVFPELVASVPWVRVTATAGLTAAVICGVVTAAARVLGRVDLARVLRAGDGGEGGGGRRGGRCVGRGRAAWRSRGGLVCVVGVGCGSSGAWRAAGGARGASGCGAGCAVVVRGWAEGRSGARRVVFRGVWCGCGLRGVQGWGAEAAWGAVWG</sequence>
<comment type="subcellular location">
    <subcellularLocation>
        <location evidence="1">Cell membrane</location>
        <topology evidence="1">Multi-pass membrane protein</topology>
    </subcellularLocation>
</comment>
<evidence type="ECO:0000256" key="2">
    <source>
        <dbReference type="ARBA" id="ARBA00022475"/>
    </source>
</evidence>
<feature type="transmembrane region" description="Helical" evidence="8">
    <location>
        <begin position="936"/>
        <end position="959"/>
    </location>
</feature>
<dbReference type="GO" id="GO:0005886">
    <property type="term" value="C:plasma membrane"/>
    <property type="evidence" value="ECO:0007669"/>
    <property type="project" value="UniProtKB-SubCell"/>
</dbReference>
<evidence type="ECO:0000256" key="4">
    <source>
        <dbReference type="ARBA" id="ARBA00022989"/>
    </source>
</evidence>
<dbReference type="Pfam" id="PF02687">
    <property type="entry name" value="FtsX"/>
    <property type="match status" value="2"/>
</dbReference>
<dbReference type="AlphaFoldDB" id="A0A5P2C8M2"/>
<proteinExistence type="inferred from homology"/>
<evidence type="ECO:0000256" key="5">
    <source>
        <dbReference type="ARBA" id="ARBA00023136"/>
    </source>
</evidence>
<protein>
    <submittedName>
        <fullName evidence="10">ABC transporter permease</fullName>
    </submittedName>
</protein>
<feature type="compositionally biased region" description="Low complexity" evidence="7">
    <location>
        <begin position="753"/>
        <end position="769"/>
    </location>
</feature>
<feature type="transmembrane region" description="Helical" evidence="8">
    <location>
        <begin position="458"/>
        <end position="479"/>
    </location>
</feature>
<dbReference type="InterPro" id="IPR050250">
    <property type="entry name" value="Macrolide_Exporter_MacB"/>
</dbReference>
<feature type="domain" description="ABC3 transporter permease C-terminal" evidence="9">
    <location>
        <begin position="290"/>
        <end position="399"/>
    </location>
</feature>
<evidence type="ECO:0000313" key="11">
    <source>
        <dbReference type="Proteomes" id="UP000322927"/>
    </source>
</evidence>
<evidence type="ECO:0000259" key="9">
    <source>
        <dbReference type="Pfam" id="PF02687"/>
    </source>
</evidence>
<dbReference type="InterPro" id="IPR003838">
    <property type="entry name" value="ABC3_permease_C"/>
</dbReference>
<keyword evidence="5 8" id="KW-0472">Membrane</keyword>
<evidence type="ECO:0000256" key="1">
    <source>
        <dbReference type="ARBA" id="ARBA00004651"/>
    </source>
</evidence>
<feature type="transmembrane region" description="Helical" evidence="8">
    <location>
        <begin position="1033"/>
        <end position="1058"/>
    </location>
</feature>
<evidence type="ECO:0000256" key="7">
    <source>
        <dbReference type="SAM" id="MobiDB-lite"/>
    </source>
</evidence>
<feature type="transmembrane region" description="Helical" evidence="8">
    <location>
        <begin position="284"/>
        <end position="303"/>
    </location>
</feature>
<feature type="transmembrane region" description="Helical" evidence="8">
    <location>
        <begin position="419"/>
        <end position="438"/>
    </location>
</feature>
<feature type="transmembrane region" description="Helical" evidence="8">
    <location>
        <begin position="379"/>
        <end position="398"/>
    </location>
</feature>
<gene>
    <name evidence="10" type="ORF">DEJ48_09540</name>
</gene>
<keyword evidence="2" id="KW-1003">Cell membrane</keyword>
<keyword evidence="3 8" id="KW-0812">Transmembrane</keyword>
<reference evidence="10 11" key="1">
    <citation type="submission" date="2018-05" db="EMBL/GenBank/DDBJ databases">
        <title>Streptomyces venezuelae.</title>
        <authorList>
            <person name="Kim W."/>
            <person name="Lee N."/>
            <person name="Cho B.-K."/>
        </authorList>
    </citation>
    <scope>NUCLEOTIDE SEQUENCE [LARGE SCALE GENOMIC DNA]</scope>
    <source>
        <strain evidence="10 11">ATCC 14584</strain>
    </source>
</reference>
<feature type="domain" description="ABC3 transporter permease C-terminal" evidence="9">
    <location>
        <begin position="942"/>
        <end position="1053"/>
    </location>
</feature>
<name>A0A5P2C8M2_STRVZ</name>
<accession>A0A5P2C8M2</accession>
<comment type="similarity">
    <text evidence="6">Belongs to the ABC-4 integral membrane protein family.</text>
</comment>